<evidence type="ECO:0000313" key="1">
    <source>
        <dbReference type="EMBL" id="ABO07620.1"/>
    </source>
</evidence>
<proteinExistence type="predicted"/>
<name>A3MSK3_PYRCJ</name>
<evidence type="ECO:0000313" key="2">
    <source>
        <dbReference type="Proteomes" id="UP000001431"/>
    </source>
</evidence>
<accession>A3MSK3</accession>
<gene>
    <name evidence="1" type="ordered locus">Pcal_0183</name>
</gene>
<dbReference type="OrthoDB" id="28224at2157"/>
<reference evidence="1" key="1">
    <citation type="submission" date="2007-02" db="EMBL/GenBank/DDBJ databases">
        <title>Complete sequence of Pyrobaculum calidifontis JCM 11548.</title>
        <authorList>
            <consortium name="US DOE Joint Genome Institute"/>
            <person name="Copeland A."/>
            <person name="Lucas S."/>
            <person name="Lapidus A."/>
            <person name="Barry K."/>
            <person name="Glavina del Rio T."/>
            <person name="Dalin E."/>
            <person name="Tice H."/>
            <person name="Pitluck S."/>
            <person name="Chain P."/>
            <person name="Malfatti S."/>
            <person name="Shin M."/>
            <person name="Vergez L."/>
            <person name="Schmutz J."/>
            <person name="Larimer F."/>
            <person name="Land M."/>
            <person name="Hauser L."/>
            <person name="Kyrpides N."/>
            <person name="Mikhailova N."/>
            <person name="Cozen A.E."/>
            <person name="Fitz-Gibbon S.T."/>
            <person name="House C.H."/>
            <person name="Saltikov C."/>
            <person name="Lowe T.M."/>
            <person name="Richardson P."/>
        </authorList>
    </citation>
    <scope>NUCLEOTIDE SEQUENCE [LARGE SCALE GENOMIC DNA]</scope>
    <source>
        <strain evidence="1">JCM 11548</strain>
    </source>
</reference>
<organism evidence="1 2">
    <name type="scientific">Pyrobaculum calidifontis (strain DSM 21063 / JCM 11548 / VA1)</name>
    <dbReference type="NCBI Taxonomy" id="410359"/>
    <lineage>
        <taxon>Archaea</taxon>
        <taxon>Thermoproteota</taxon>
        <taxon>Thermoprotei</taxon>
        <taxon>Thermoproteales</taxon>
        <taxon>Thermoproteaceae</taxon>
        <taxon>Pyrobaculum</taxon>
    </lineage>
</organism>
<sequence>MFLEFDDPFSLSSQISTSLPLVFIIGGEAVEATARRVVYHWNGYPTLVLHVETPLAYKVVEASVWQNQWFNDAVRVKTPRETADFLSAFYLFDTFKIVARDAARVVKEVWFKARRGCLFAESALPGFVWSFALAAARFGIDPALKSLEKFAEEHGVEVNWGRVPLVRAVASALLTGV</sequence>
<dbReference type="GeneID" id="4909134"/>
<dbReference type="EMBL" id="CP000561">
    <property type="protein sequence ID" value="ABO07620.1"/>
    <property type="molecule type" value="Genomic_DNA"/>
</dbReference>
<protein>
    <submittedName>
        <fullName evidence="1">Uncharacterized protein</fullName>
    </submittedName>
</protein>
<dbReference type="HOGENOM" id="CLU_129667_0_0_2"/>
<dbReference type="KEGG" id="pcl:Pcal_0183"/>
<dbReference type="RefSeq" id="WP_011848877.1">
    <property type="nucleotide sequence ID" value="NC_009073.1"/>
</dbReference>
<dbReference type="STRING" id="410359.Pcal_0183"/>
<dbReference type="eggNOG" id="arCOG07696">
    <property type="taxonomic scope" value="Archaea"/>
</dbReference>
<dbReference type="Proteomes" id="UP000001431">
    <property type="component" value="Chromosome"/>
</dbReference>
<dbReference type="AlphaFoldDB" id="A3MSK3"/>
<keyword evidence="2" id="KW-1185">Reference proteome</keyword>